<organism evidence="2 3">
    <name type="scientific">Chitinophaga terrae</name>
    <name type="common">ex Kim and Jung 2007</name>
    <dbReference type="NCBI Taxonomy" id="408074"/>
    <lineage>
        <taxon>Bacteria</taxon>
        <taxon>Pseudomonadati</taxon>
        <taxon>Bacteroidota</taxon>
        <taxon>Chitinophagia</taxon>
        <taxon>Chitinophagales</taxon>
        <taxon>Chitinophagaceae</taxon>
        <taxon>Chitinophaga</taxon>
    </lineage>
</organism>
<dbReference type="Proteomes" id="UP000199656">
    <property type="component" value="Unassembled WGS sequence"/>
</dbReference>
<keyword evidence="3" id="KW-1185">Reference proteome</keyword>
<dbReference type="RefSeq" id="WP_089765843.1">
    <property type="nucleotide sequence ID" value="NZ_BKAT01000063.1"/>
</dbReference>
<dbReference type="AlphaFoldDB" id="A0A1H4GH60"/>
<protein>
    <submittedName>
        <fullName evidence="2">Uncharacterized protein</fullName>
    </submittedName>
</protein>
<evidence type="ECO:0000313" key="2">
    <source>
        <dbReference type="EMBL" id="SEB08837.1"/>
    </source>
</evidence>
<dbReference type="OrthoDB" id="674517at2"/>
<keyword evidence="1" id="KW-1133">Transmembrane helix</keyword>
<evidence type="ECO:0000256" key="1">
    <source>
        <dbReference type="SAM" id="Phobius"/>
    </source>
</evidence>
<feature type="transmembrane region" description="Helical" evidence="1">
    <location>
        <begin position="67"/>
        <end position="90"/>
    </location>
</feature>
<dbReference type="EMBL" id="FNRL01000040">
    <property type="protein sequence ID" value="SEB08837.1"/>
    <property type="molecule type" value="Genomic_DNA"/>
</dbReference>
<proteinExistence type="predicted"/>
<gene>
    <name evidence="2" type="ORF">SAMN05660909_05339</name>
</gene>
<name>A0A1H4GH60_9BACT</name>
<keyword evidence="1" id="KW-0812">Transmembrane</keyword>
<dbReference type="STRING" id="408074.SAMN05660909_05339"/>
<reference evidence="3" key="1">
    <citation type="submission" date="2016-10" db="EMBL/GenBank/DDBJ databases">
        <authorList>
            <person name="Varghese N."/>
            <person name="Submissions S."/>
        </authorList>
    </citation>
    <scope>NUCLEOTIDE SEQUENCE [LARGE SCALE GENOMIC DNA]</scope>
    <source>
        <strain evidence="3">DSM 23920</strain>
    </source>
</reference>
<evidence type="ECO:0000313" key="3">
    <source>
        <dbReference type="Proteomes" id="UP000199656"/>
    </source>
</evidence>
<sequence>MSEHLNKRGPETDDPPSWGNVVAGLLLGIGGAILFYSRYTLFQHTENATAAITRIESLVYQASGKKAIVLLAVYAVISLSGFYLAISNIVRLYKVRSKRDT</sequence>
<keyword evidence="1" id="KW-0472">Membrane</keyword>
<feature type="transmembrane region" description="Helical" evidence="1">
    <location>
        <begin position="21"/>
        <end position="39"/>
    </location>
</feature>
<accession>A0A1H4GH60</accession>